<evidence type="ECO:0000256" key="2">
    <source>
        <dbReference type="PROSITE-ProRule" id="PRU00259"/>
    </source>
</evidence>
<feature type="repeat" description="ARM" evidence="2">
    <location>
        <begin position="380"/>
        <end position="422"/>
    </location>
</feature>
<evidence type="ECO:0000313" key="4">
    <source>
        <dbReference type="Proteomes" id="UP000230750"/>
    </source>
</evidence>
<dbReference type="Pfam" id="PF00514">
    <property type="entry name" value="Arm"/>
    <property type="match status" value="1"/>
</dbReference>
<protein>
    <submittedName>
        <fullName evidence="3">Putative ankyrin and armadillo repeat-containing protein</fullName>
    </submittedName>
</protein>
<dbReference type="PANTHER" id="PTHR46464">
    <property type="entry name" value="ANK_REP_REGION DOMAIN-CONTAINING PROTEIN"/>
    <property type="match status" value="1"/>
</dbReference>
<dbReference type="Proteomes" id="UP000230750">
    <property type="component" value="Unassembled WGS sequence"/>
</dbReference>
<dbReference type="PANTHER" id="PTHR46464:SF1">
    <property type="entry name" value="ANKYRIN AND ARMADILLO REPEAT-CONTAINING PROTEIN"/>
    <property type="match status" value="1"/>
</dbReference>
<comment type="caution">
    <text evidence="3">The sequence shown here is derived from an EMBL/GenBank/DDBJ whole genome shotgun (WGS) entry which is preliminary data.</text>
</comment>
<dbReference type="PROSITE" id="PS50176">
    <property type="entry name" value="ARM_REPEAT"/>
    <property type="match status" value="3"/>
</dbReference>
<feature type="repeat" description="ARM" evidence="2">
    <location>
        <begin position="421"/>
        <end position="463"/>
    </location>
</feature>
<feature type="repeat" description="ARM" evidence="2">
    <location>
        <begin position="338"/>
        <end position="380"/>
    </location>
</feature>
<dbReference type="Pfam" id="PF13606">
    <property type="entry name" value="Ank_3"/>
    <property type="match status" value="1"/>
</dbReference>
<dbReference type="PROSITE" id="PS50088">
    <property type="entry name" value="ANK_REPEAT"/>
    <property type="match status" value="1"/>
</dbReference>
<organism evidence="3 4">
    <name type="scientific">Stichopus japonicus</name>
    <name type="common">Sea cucumber</name>
    <dbReference type="NCBI Taxonomy" id="307972"/>
    <lineage>
        <taxon>Eukaryota</taxon>
        <taxon>Metazoa</taxon>
        <taxon>Echinodermata</taxon>
        <taxon>Eleutherozoa</taxon>
        <taxon>Echinozoa</taxon>
        <taxon>Holothuroidea</taxon>
        <taxon>Aspidochirotacea</taxon>
        <taxon>Aspidochirotida</taxon>
        <taxon>Stichopodidae</taxon>
        <taxon>Apostichopus</taxon>
    </lineage>
</organism>
<dbReference type="Gene3D" id="1.25.10.10">
    <property type="entry name" value="Leucine-rich Repeat Variant"/>
    <property type="match status" value="2"/>
</dbReference>
<keyword evidence="4" id="KW-1185">Reference proteome</keyword>
<dbReference type="SMART" id="SM00185">
    <property type="entry name" value="ARM"/>
    <property type="match status" value="5"/>
</dbReference>
<dbReference type="PROSITE" id="PS50297">
    <property type="entry name" value="ANK_REP_REGION"/>
    <property type="match status" value="1"/>
</dbReference>
<feature type="repeat" description="ANK" evidence="1">
    <location>
        <begin position="264"/>
        <end position="296"/>
    </location>
</feature>
<evidence type="ECO:0000256" key="1">
    <source>
        <dbReference type="PROSITE-ProRule" id="PRU00023"/>
    </source>
</evidence>
<proteinExistence type="predicted"/>
<dbReference type="SUPFAM" id="SSF48371">
    <property type="entry name" value="ARM repeat"/>
    <property type="match status" value="1"/>
</dbReference>
<evidence type="ECO:0000313" key="3">
    <source>
        <dbReference type="EMBL" id="PIK41252.1"/>
    </source>
</evidence>
<dbReference type="OrthoDB" id="1683831at2759"/>
<reference evidence="3 4" key="1">
    <citation type="journal article" date="2017" name="PLoS Biol.">
        <title>The sea cucumber genome provides insights into morphological evolution and visceral regeneration.</title>
        <authorList>
            <person name="Zhang X."/>
            <person name="Sun L."/>
            <person name="Yuan J."/>
            <person name="Sun Y."/>
            <person name="Gao Y."/>
            <person name="Zhang L."/>
            <person name="Li S."/>
            <person name="Dai H."/>
            <person name="Hamel J.F."/>
            <person name="Liu C."/>
            <person name="Yu Y."/>
            <person name="Liu S."/>
            <person name="Lin W."/>
            <person name="Guo K."/>
            <person name="Jin S."/>
            <person name="Xu P."/>
            <person name="Storey K.B."/>
            <person name="Huan P."/>
            <person name="Zhang T."/>
            <person name="Zhou Y."/>
            <person name="Zhang J."/>
            <person name="Lin C."/>
            <person name="Li X."/>
            <person name="Xing L."/>
            <person name="Huo D."/>
            <person name="Sun M."/>
            <person name="Wang L."/>
            <person name="Mercier A."/>
            <person name="Li F."/>
            <person name="Yang H."/>
            <person name="Xiang J."/>
        </authorList>
    </citation>
    <scope>NUCLEOTIDE SEQUENCE [LARGE SCALE GENOMIC DNA]</scope>
    <source>
        <strain evidence="3">Shaxun</strain>
        <tissue evidence="3">Muscle</tissue>
    </source>
</reference>
<sequence>MFLATIKRDDRYHAGPTTLPSTTTCDCSLSKKDANQDKKLFMQYVDKMGLTMTWRQDSISQQDNVFLVDSKSEVAGIIKLHEDQVKRDTFERLQTRLQAHVDVIQRSLARKAETRKEMELMKLVSFLVPFLMGMRRRNKIPDIEKLLPPPLPADDCKTERELPPLMLSPDFRCPNFDFGNKYFHLHGGIQVDIESDDVRDLPRTSGPSQPLWVHAFYEKIKDLKPKRLPLADNQMHEQFKKRYNYKQAIKYKSAPSQLGKQDEDGYSLAHYAALYNRPQILQLLIGQGQDLNVRRFHLTSSVEMLNSESFKKRDSAVRSLEILTTSSLQHSNSILKANGIPALVNIMKLKHQEMQSLGAAVLCNMAKENESVCLAIAASGAIPILICLLGSVTDDIQSRVAIILADLARFEDNRSAIASQGGIPPLIHLLDSELEDVLVNAVNAIRVICLGNQDNQTLVAKHGGIEPLTEFLETDSDLLQAASAAALAAITHNHKQNQDLAIDAAKPLVGLLKLRNMEVQVKAAAALESLAESNPHSQEAILALDAPTHLIRLLKVRKIVCVLQGSTFTNNYEGCGSSFCLRL</sequence>
<dbReference type="STRING" id="307972.A0A2G8JZT4"/>
<dbReference type="EMBL" id="MRZV01001036">
    <property type="protein sequence ID" value="PIK41252.1"/>
    <property type="molecule type" value="Genomic_DNA"/>
</dbReference>
<keyword evidence="1" id="KW-0040">ANK repeat</keyword>
<gene>
    <name evidence="3" type="ORF">BSL78_21891</name>
</gene>
<dbReference type="InterPro" id="IPR011989">
    <property type="entry name" value="ARM-like"/>
</dbReference>
<dbReference type="AlphaFoldDB" id="A0A2G8JZT4"/>
<dbReference type="InterPro" id="IPR016024">
    <property type="entry name" value="ARM-type_fold"/>
</dbReference>
<dbReference type="InterPro" id="IPR002110">
    <property type="entry name" value="Ankyrin_rpt"/>
</dbReference>
<accession>A0A2G8JZT4</accession>
<dbReference type="InterPro" id="IPR043379">
    <property type="entry name" value="ANKAR"/>
</dbReference>
<dbReference type="InterPro" id="IPR000225">
    <property type="entry name" value="Armadillo"/>
</dbReference>
<name>A0A2G8JZT4_STIJA</name>